<dbReference type="SUPFAM" id="SSF48208">
    <property type="entry name" value="Six-hairpin glycosidases"/>
    <property type="match status" value="1"/>
</dbReference>
<organism evidence="2 3">
    <name type="scientific">Heminiphilus faecis</name>
    <dbReference type="NCBI Taxonomy" id="2601703"/>
    <lineage>
        <taxon>Bacteria</taxon>
        <taxon>Pseudomonadati</taxon>
        <taxon>Bacteroidota</taxon>
        <taxon>Bacteroidia</taxon>
        <taxon>Bacteroidales</taxon>
        <taxon>Muribaculaceae</taxon>
        <taxon>Heminiphilus</taxon>
    </lineage>
</organism>
<reference evidence="2 3" key="1">
    <citation type="submission" date="2024-03" db="EMBL/GenBank/DDBJ databases">
        <title>Mouse gut bacterial collection (mGBC) of GemPharmatech.</title>
        <authorList>
            <person name="He Y."/>
            <person name="Dong L."/>
            <person name="Wu D."/>
            <person name="Gao X."/>
            <person name="Lin Z."/>
        </authorList>
    </citation>
    <scope>NUCLEOTIDE SEQUENCE [LARGE SCALE GENOMIC DNA]</scope>
    <source>
        <strain evidence="2 3">54-13</strain>
    </source>
</reference>
<accession>A0ABV4CW98</accession>
<dbReference type="Proteomes" id="UP001565200">
    <property type="component" value="Unassembled WGS sequence"/>
</dbReference>
<evidence type="ECO:0000256" key="1">
    <source>
        <dbReference type="SAM" id="SignalP"/>
    </source>
</evidence>
<dbReference type="RefSeq" id="WP_369863325.1">
    <property type="nucleotide sequence ID" value="NZ_JBCLPP010000012.1"/>
</dbReference>
<dbReference type="EMBL" id="JBCLPP010000012">
    <property type="protein sequence ID" value="MEY8245101.1"/>
    <property type="molecule type" value="Genomic_DNA"/>
</dbReference>
<dbReference type="PROSITE" id="PS51257">
    <property type="entry name" value="PROKAR_LIPOPROTEIN"/>
    <property type="match status" value="1"/>
</dbReference>
<gene>
    <name evidence="2" type="ORF">AAK873_05655</name>
</gene>
<feature type="signal peptide" evidence="1">
    <location>
        <begin position="1"/>
        <end position="19"/>
    </location>
</feature>
<evidence type="ECO:0000313" key="2">
    <source>
        <dbReference type="EMBL" id="MEY8245101.1"/>
    </source>
</evidence>
<sequence>MIRFVILTGLFVVSWMAVSCGGPEEAPDRLYGSDEFTVYADSIVQGAVCVKAVSPVRMIATGPHMASDTLSVDIDSVPAGMPRYESEQCLVDFLYNKAAAEILNDTAAADDYAIYMSEALLVPERSSRTLMSKIIREHGDAYIRHCADWPVSDDRMSWAAAMWELYKVTGDASALPEAVHAIENSLNENKLVMWDDTYKLMHGEQLHSGYAVADYPEWMDAKDRYESMCLGTNVMFAEAFKVRDSMITRLPDYNVMPMWVGLDKEIADAVNNNLWIPNLGFYSRYLYGGVYPIQSQAVDNFGQALAIIFGIANREMARSIVSKTPWGAYGVPAVYPFMHGDSKEGEAWPVVQACWTMAAAKAGNMAAVERGMASLFRAYAMSDIAESMDTTGDTVIGLSDGGGACAGIAAIVLRVVMGMELESDGIVFAPVVPEAFGGRKRLYGMKYRGMELSVTVSGSGSRIKSFSINGEVRDRHFLPADMKGKVNVEIIMDKQAGDYGVVTEEVAARMPATPAIEWGSDHIGRITNFTEGIAYNITINGDFIDQVNTGYVRFVPQDRYAVVDVVPVMTETWCGFSARPYEYIPEGALTVVEMKTPKKNGSPDFEVEVSEAGDYFMDVGYRVKKVLHGCALYMIYIDGAEAGGLVMPLSADSVDGVSVNSNMLRVKLKAGKNRFSLRHIRERHGHAYDGYVIECVRLIKQ</sequence>
<evidence type="ECO:0000313" key="3">
    <source>
        <dbReference type="Proteomes" id="UP001565200"/>
    </source>
</evidence>
<dbReference type="InterPro" id="IPR008928">
    <property type="entry name" value="6-hairpin_glycosidase_sf"/>
</dbReference>
<dbReference type="Gene3D" id="2.60.420.10">
    <property type="entry name" value="Maltose phosphorylase, domain 3"/>
    <property type="match status" value="1"/>
</dbReference>
<dbReference type="Gene3D" id="1.50.10.10">
    <property type="match status" value="1"/>
</dbReference>
<comment type="caution">
    <text evidence="2">The sequence shown here is derived from an EMBL/GenBank/DDBJ whole genome shotgun (WGS) entry which is preliminary data.</text>
</comment>
<dbReference type="InterPro" id="IPR012341">
    <property type="entry name" value="6hp_glycosidase-like_sf"/>
</dbReference>
<protein>
    <submittedName>
        <fullName evidence="2">Uncharacterized protein</fullName>
    </submittedName>
</protein>
<proteinExistence type="predicted"/>
<name>A0ABV4CW98_9BACT</name>
<keyword evidence="1" id="KW-0732">Signal</keyword>
<keyword evidence="3" id="KW-1185">Reference proteome</keyword>
<feature type="chain" id="PRO_5046278692" evidence="1">
    <location>
        <begin position="20"/>
        <end position="701"/>
    </location>
</feature>